<protein>
    <submittedName>
        <fullName evidence="2">Uncharacterized protein</fullName>
    </submittedName>
</protein>
<dbReference type="Proteomes" id="UP001178507">
    <property type="component" value="Unassembled WGS sequence"/>
</dbReference>
<dbReference type="EMBL" id="CAUJNA010000219">
    <property type="protein sequence ID" value="CAJ1373833.1"/>
    <property type="molecule type" value="Genomic_DNA"/>
</dbReference>
<evidence type="ECO:0000256" key="1">
    <source>
        <dbReference type="SAM" id="MobiDB-lite"/>
    </source>
</evidence>
<sequence length="97" mass="10544">MNGCARAGQWQLCLELLCGMGLRRLACDDASFSTAIVAVGTQWQQALALLESAVETLGVAGALPPPEAPRPRRCAAPRGARRCARRTRRTRRAWGLR</sequence>
<keyword evidence="3" id="KW-1185">Reference proteome</keyword>
<dbReference type="AlphaFoldDB" id="A0AA36HTA6"/>
<gene>
    <name evidence="2" type="ORF">EVOR1521_LOCUS3550</name>
</gene>
<organism evidence="2 3">
    <name type="scientific">Effrenium voratum</name>
    <dbReference type="NCBI Taxonomy" id="2562239"/>
    <lineage>
        <taxon>Eukaryota</taxon>
        <taxon>Sar</taxon>
        <taxon>Alveolata</taxon>
        <taxon>Dinophyceae</taxon>
        <taxon>Suessiales</taxon>
        <taxon>Symbiodiniaceae</taxon>
        <taxon>Effrenium</taxon>
    </lineage>
</organism>
<proteinExistence type="predicted"/>
<reference evidence="2" key="1">
    <citation type="submission" date="2023-08" db="EMBL/GenBank/DDBJ databases">
        <authorList>
            <person name="Chen Y."/>
            <person name="Shah S."/>
            <person name="Dougan E. K."/>
            <person name="Thang M."/>
            <person name="Chan C."/>
        </authorList>
    </citation>
    <scope>NUCLEOTIDE SEQUENCE</scope>
</reference>
<evidence type="ECO:0000313" key="2">
    <source>
        <dbReference type="EMBL" id="CAJ1373833.1"/>
    </source>
</evidence>
<feature type="region of interest" description="Disordered" evidence="1">
    <location>
        <begin position="61"/>
        <end position="97"/>
    </location>
</feature>
<comment type="caution">
    <text evidence="2">The sequence shown here is derived from an EMBL/GenBank/DDBJ whole genome shotgun (WGS) entry which is preliminary data.</text>
</comment>
<evidence type="ECO:0000313" key="3">
    <source>
        <dbReference type="Proteomes" id="UP001178507"/>
    </source>
</evidence>
<name>A0AA36HTA6_9DINO</name>
<feature type="compositionally biased region" description="Basic residues" evidence="1">
    <location>
        <begin position="71"/>
        <end position="97"/>
    </location>
</feature>
<accession>A0AA36HTA6</accession>